<feature type="domain" description="HTH arsR-type" evidence="4">
    <location>
        <begin position="5"/>
        <end position="98"/>
    </location>
</feature>
<gene>
    <name evidence="5" type="ORF">ACGRQ9_03160</name>
</gene>
<evidence type="ECO:0000313" key="5">
    <source>
        <dbReference type="EMBL" id="MFH0264511.1"/>
    </source>
</evidence>
<organism evidence="5 6">
    <name type="scientific">Vibrio rumoiensis</name>
    <dbReference type="NCBI Taxonomy" id="76258"/>
    <lineage>
        <taxon>Bacteria</taxon>
        <taxon>Pseudomonadati</taxon>
        <taxon>Pseudomonadota</taxon>
        <taxon>Gammaproteobacteria</taxon>
        <taxon>Vibrionales</taxon>
        <taxon>Vibrionaceae</taxon>
        <taxon>Vibrio</taxon>
    </lineage>
</organism>
<dbReference type="PANTHER" id="PTHR33154">
    <property type="entry name" value="TRANSCRIPTIONAL REGULATOR, ARSR FAMILY"/>
    <property type="match status" value="1"/>
</dbReference>
<comment type="caution">
    <text evidence="5">The sequence shown here is derived from an EMBL/GenBank/DDBJ whole genome shotgun (WGS) entry which is preliminary data.</text>
</comment>
<dbReference type="Gene3D" id="1.10.10.10">
    <property type="entry name" value="Winged helix-like DNA-binding domain superfamily/Winged helix DNA-binding domain"/>
    <property type="match status" value="1"/>
</dbReference>
<dbReference type="InterPro" id="IPR036390">
    <property type="entry name" value="WH_DNA-bd_sf"/>
</dbReference>
<keyword evidence="3" id="KW-0804">Transcription</keyword>
<dbReference type="InterPro" id="IPR011991">
    <property type="entry name" value="ArsR-like_HTH"/>
</dbReference>
<dbReference type="InterPro" id="IPR036388">
    <property type="entry name" value="WH-like_DNA-bd_sf"/>
</dbReference>
<dbReference type="InterPro" id="IPR001845">
    <property type="entry name" value="HTH_ArsR_DNA-bd_dom"/>
</dbReference>
<keyword evidence="6" id="KW-1185">Reference proteome</keyword>
<proteinExistence type="predicted"/>
<name>A0ABW7ISB8_9VIBR</name>
<keyword evidence="2" id="KW-0238">DNA-binding</keyword>
<dbReference type="Proteomes" id="UP001607151">
    <property type="component" value="Unassembled WGS sequence"/>
</dbReference>
<protein>
    <submittedName>
        <fullName evidence="5">ArsR/SmtB family transcription factor</fullName>
    </submittedName>
</protein>
<dbReference type="PROSITE" id="PS50987">
    <property type="entry name" value="HTH_ARSR_2"/>
    <property type="match status" value="1"/>
</dbReference>
<evidence type="ECO:0000259" key="4">
    <source>
        <dbReference type="PROSITE" id="PS50987"/>
    </source>
</evidence>
<evidence type="ECO:0000313" key="6">
    <source>
        <dbReference type="Proteomes" id="UP001607151"/>
    </source>
</evidence>
<dbReference type="PRINTS" id="PR00778">
    <property type="entry name" value="HTHARSR"/>
</dbReference>
<dbReference type="RefSeq" id="WP_089138929.1">
    <property type="nucleotide sequence ID" value="NZ_AP018685.1"/>
</dbReference>
<dbReference type="SUPFAM" id="SSF46785">
    <property type="entry name" value="Winged helix' DNA-binding domain"/>
    <property type="match status" value="1"/>
</dbReference>
<evidence type="ECO:0000256" key="1">
    <source>
        <dbReference type="ARBA" id="ARBA00023015"/>
    </source>
</evidence>
<dbReference type="PANTHER" id="PTHR33154:SF28">
    <property type="entry name" value="HTH-TYPE TRANSCRIPTIONAL REGULATOR YGAV-RELATED"/>
    <property type="match status" value="1"/>
</dbReference>
<evidence type="ECO:0000256" key="2">
    <source>
        <dbReference type="ARBA" id="ARBA00023125"/>
    </source>
</evidence>
<dbReference type="EMBL" id="JBIHSN010000002">
    <property type="protein sequence ID" value="MFH0264511.1"/>
    <property type="molecule type" value="Genomic_DNA"/>
</dbReference>
<dbReference type="InterPro" id="IPR051081">
    <property type="entry name" value="HTH_MetalResp_TranReg"/>
</dbReference>
<sequence>MDFNEMENNLSQAVVLLKAMANEKRLQILCILHQDELSVGQLCEKLPLSQSALSQHLAWLRRDGLVSTRKESQTVYYSLQSDEVKALIEQLHHLYCDK</sequence>
<dbReference type="SMART" id="SM00418">
    <property type="entry name" value="HTH_ARSR"/>
    <property type="match status" value="1"/>
</dbReference>
<dbReference type="CDD" id="cd00090">
    <property type="entry name" value="HTH_ARSR"/>
    <property type="match status" value="1"/>
</dbReference>
<reference evidence="5 6" key="1">
    <citation type="submission" date="2024-10" db="EMBL/GenBank/DDBJ databases">
        <authorList>
            <person name="Yibar A."/>
            <person name="Saticioglu I.B."/>
            <person name="Duman M."/>
            <person name="Ajmi N."/>
            <person name="Gurler F."/>
            <person name="Ay H."/>
            <person name="Onuk E."/>
            <person name="Guler S."/>
            <person name="Romalde J.L."/>
        </authorList>
    </citation>
    <scope>NUCLEOTIDE SEQUENCE [LARGE SCALE GENOMIC DNA]</scope>
    <source>
        <strain evidence="5 6">14-MA-B</strain>
    </source>
</reference>
<evidence type="ECO:0000256" key="3">
    <source>
        <dbReference type="ARBA" id="ARBA00023163"/>
    </source>
</evidence>
<keyword evidence="1" id="KW-0805">Transcription regulation</keyword>
<dbReference type="Pfam" id="PF01022">
    <property type="entry name" value="HTH_5"/>
    <property type="match status" value="1"/>
</dbReference>
<dbReference type="NCBIfam" id="NF033788">
    <property type="entry name" value="HTH_metalloreg"/>
    <property type="match status" value="1"/>
</dbReference>
<accession>A0ABW7ISB8</accession>